<dbReference type="AlphaFoldDB" id="A0A1H4FQ01"/>
<name>A0A1H4FQ01_9RHOB</name>
<feature type="transmembrane region" description="Helical" evidence="1">
    <location>
        <begin position="61"/>
        <end position="80"/>
    </location>
</feature>
<dbReference type="STRING" id="89524.SAMN05444370_12634"/>
<protein>
    <submittedName>
        <fullName evidence="2">Uncharacterized protein</fullName>
    </submittedName>
</protein>
<evidence type="ECO:0000256" key="1">
    <source>
        <dbReference type="SAM" id="Phobius"/>
    </source>
</evidence>
<evidence type="ECO:0000313" key="2">
    <source>
        <dbReference type="EMBL" id="SEA99396.1"/>
    </source>
</evidence>
<keyword evidence="1" id="KW-0812">Transmembrane</keyword>
<dbReference type="RefSeq" id="WP_093256200.1">
    <property type="nucleotide sequence ID" value="NZ_FNQM01000026.1"/>
</dbReference>
<dbReference type="EMBL" id="FNQM01000026">
    <property type="protein sequence ID" value="SEA99396.1"/>
    <property type="molecule type" value="Genomic_DNA"/>
</dbReference>
<proteinExistence type="predicted"/>
<keyword evidence="1" id="KW-0472">Membrane</keyword>
<keyword evidence="3" id="KW-1185">Reference proteome</keyword>
<sequence length="88" mass="9405">MRRAFGIAAGVVALLWIAAAALFLAGRYGWAGAEPDPLSGVFLIPLGLPWNRLIEAAFEAAWPWLALAAPGINVALLLLLRRWAGGRK</sequence>
<organism evidence="2 3">
    <name type="scientific">Rubrimonas cliftonensis</name>
    <dbReference type="NCBI Taxonomy" id="89524"/>
    <lineage>
        <taxon>Bacteria</taxon>
        <taxon>Pseudomonadati</taxon>
        <taxon>Pseudomonadota</taxon>
        <taxon>Alphaproteobacteria</taxon>
        <taxon>Rhodobacterales</taxon>
        <taxon>Paracoccaceae</taxon>
        <taxon>Rubrimonas</taxon>
    </lineage>
</organism>
<dbReference type="Proteomes" id="UP000198703">
    <property type="component" value="Unassembled WGS sequence"/>
</dbReference>
<accession>A0A1H4FQ01</accession>
<gene>
    <name evidence="2" type="ORF">SAMN05444370_12634</name>
</gene>
<keyword evidence="1" id="KW-1133">Transmembrane helix</keyword>
<evidence type="ECO:0000313" key="3">
    <source>
        <dbReference type="Proteomes" id="UP000198703"/>
    </source>
</evidence>
<reference evidence="2 3" key="1">
    <citation type="submission" date="2016-10" db="EMBL/GenBank/DDBJ databases">
        <authorList>
            <person name="de Groot N.N."/>
        </authorList>
    </citation>
    <scope>NUCLEOTIDE SEQUENCE [LARGE SCALE GENOMIC DNA]</scope>
    <source>
        <strain evidence="2 3">DSM 15345</strain>
    </source>
</reference>